<sequence length="441" mass="51297">MRILQCRHKSRYLSESCNFAQFALVPDRNPIGALISFHSILTLILLSTDAPDDVFERGSNLILTELHVLECVSGGLGEFHHRHLRRHLENLHRHRQLPLPPLRFPLHPHLVILLPRDPVIQLLRHRLQLLHHRRRRELRQEHRRRSPPRLEQAPQIKPVRQGGDDLERVVEWPRIHSHFLTDLIFFFLLVYIGITRLSIENHAAGPDIRLRPVVAFLLQHLRRHVRRRPARRDEHPVRPALLRQRRQPEVGNLEILVLVEEEILRLQIPMRDVAAVAEIDGADELLEVLPRDVFPELPLGDLGEELAASDVLHDEEDLGLGGHDFLELDDVGMADQAHDGDLLLDLPHEPLFILELLLLDDLDGHALVGHQVPPVVDLREVPLPEEPPHLLMRLRNIANWWNWARPRVVIRMNLFQERGVRWTHNMPKKALEGLETFMVHI</sequence>
<protein>
    <submittedName>
        <fullName evidence="2">Uncharacterized protein</fullName>
    </submittedName>
</protein>
<name>A0A834T4G3_9FABA</name>
<feature type="region of interest" description="Disordered" evidence="1">
    <location>
        <begin position="137"/>
        <end position="162"/>
    </location>
</feature>
<proteinExistence type="predicted"/>
<evidence type="ECO:0000313" key="3">
    <source>
        <dbReference type="Proteomes" id="UP000634136"/>
    </source>
</evidence>
<keyword evidence="3" id="KW-1185">Reference proteome</keyword>
<evidence type="ECO:0000313" key="2">
    <source>
        <dbReference type="EMBL" id="KAF7814500.1"/>
    </source>
</evidence>
<dbReference type="AlphaFoldDB" id="A0A834T4G3"/>
<feature type="compositionally biased region" description="Basic residues" evidence="1">
    <location>
        <begin position="137"/>
        <end position="147"/>
    </location>
</feature>
<dbReference type="EMBL" id="JAAIUW010000009">
    <property type="protein sequence ID" value="KAF7814500.1"/>
    <property type="molecule type" value="Genomic_DNA"/>
</dbReference>
<organism evidence="2 3">
    <name type="scientific">Senna tora</name>
    <dbReference type="NCBI Taxonomy" id="362788"/>
    <lineage>
        <taxon>Eukaryota</taxon>
        <taxon>Viridiplantae</taxon>
        <taxon>Streptophyta</taxon>
        <taxon>Embryophyta</taxon>
        <taxon>Tracheophyta</taxon>
        <taxon>Spermatophyta</taxon>
        <taxon>Magnoliopsida</taxon>
        <taxon>eudicotyledons</taxon>
        <taxon>Gunneridae</taxon>
        <taxon>Pentapetalae</taxon>
        <taxon>rosids</taxon>
        <taxon>fabids</taxon>
        <taxon>Fabales</taxon>
        <taxon>Fabaceae</taxon>
        <taxon>Caesalpinioideae</taxon>
        <taxon>Cassia clade</taxon>
        <taxon>Senna</taxon>
    </lineage>
</organism>
<accession>A0A834T4G3</accession>
<dbReference type="Proteomes" id="UP000634136">
    <property type="component" value="Unassembled WGS sequence"/>
</dbReference>
<reference evidence="2" key="1">
    <citation type="submission" date="2020-09" db="EMBL/GenBank/DDBJ databases">
        <title>Genome-Enabled Discovery of Anthraquinone Biosynthesis in Senna tora.</title>
        <authorList>
            <person name="Kang S.-H."/>
            <person name="Pandey R.P."/>
            <person name="Lee C.-M."/>
            <person name="Sim J.-S."/>
            <person name="Jeong J.-T."/>
            <person name="Choi B.-S."/>
            <person name="Jung M."/>
            <person name="Ginzburg D."/>
            <person name="Zhao K."/>
            <person name="Won S.Y."/>
            <person name="Oh T.-J."/>
            <person name="Yu Y."/>
            <person name="Kim N.-H."/>
            <person name="Lee O.R."/>
            <person name="Lee T.-H."/>
            <person name="Bashyal P."/>
            <person name="Kim T.-S."/>
            <person name="Lee W.-H."/>
            <person name="Kawkins C."/>
            <person name="Kim C.-K."/>
            <person name="Kim J.S."/>
            <person name="Ahn B.O."/>
            <person name="Rhee S.Y."/>
            <person name="Sohng J.K."/>
        </authorList>
    </citation>
    <scope>NUCLEOTIDE SEQUENCE</scope>
    <source>
        <tissue evidence="2">Leaf</tissue>
    </source>
</reference>
<gene>
    <name evidence="2" type="ORF">G2W53_028469</name>
</gene>
<evidence type="ECO:0000256" key="1">
    <source>
        <dbReference type="SAM" id="MobiDB-lite"/>
    </source>
</evidence>
<dbReference type="OrthoDB" id="787149at2759"/>
<comment type="caution">
    <text evidence="2">The sequence shown here is derived from an EMBL/GenBank/DDBJ whole genome shotgun (WGS) entry which is preliminary data.</text>
</comment>